<accession>A0ABM1ZV15</accession>
<organism evidence="4 5">
    <name type="scientific">Aedes albopictus</name>
    <name type="common">Asian tiger mosquito</name>
    <name type="synonym">Stegomyia albopicta</name>
    <dbReference type="NCBI Taxonomy" id="7160"/>
    <lineage>
        <taxon>Eukaryota</taxon>
        <taxon>Metazoa</taxon>
        <taxon>Ecdysozoa</taxon>
        <taxon>Arthropoda</taxon>
        <taxon>Hexapoda</taxon>
        <taxon>Insecta</taxon>
        <taxon>Pterygota</taxon>
        <taxon>Neoptera</taxon>
        <taxon>Endopterygota</taxon>
        <taxon>Diptera</taxon>
        <taxon>Nematocera</taxon>
        <taxon>Culicoidea</taxon>
        <taxon>Culicidae</taxon>
        <taxon>Culicinae</taxon>
        <taxon>Aedini</taxon>
        <taxon>Aedes</taxon>
        <taxon>Stegomyia</taxon>
    </lineage>
</organism>
<dbReference type="InterPro" id="IPR016177">
    <property type="entry name" value="DNA-bd_dom_sf"/>
</dbReference>
<sequence length="847" mass="91462">MAQQHKLHSRDQYQQQFVATVAGGTTGIGGTTGHGSNSEKRKHRVLECDSDEDDFAGFDEDATRSENGRLGQSPNLSNSISAYVNLKKARDLQAALSKPLPSAAAAPSSSSTSSGAPPVTGGSGSAASGVSSLAAATAAAEKQDEMESGLMGFGATGSGGGAGIFEPSGKAAMLMAAANQAKRKVVAPVNAQDEAFKLPFKFGWKRELVYRANLDGNSKDKGEVYYITPSGKKLRTRNDIVMALQDGLTMDNFTFIKDPVGGSPDEEIIRSAKSYGTTPRRSVNSVAPPVLESSSDNSLGKRIPKPKMPKGASPPPPASSARSSLGQSRTPPSSRSNSQTSPKSGAIVGGHRGIAGNAVGQKLNENAFGAAKAGKLKNNVDDSRKSVGSGATKQQATNQTSNRSFIAADLAAISQNNSNARTSSLAAGIEQNRMFASNFFSNVSVGYDVLQQTFQYLKVQELLRASCVCRMWNQVANHPRLWRTVRMKNSHVNDWSGLAHTLRQNGTKHLDLRKMLISGNSDEMWHRFAENISHVENLERIDLCRCSSTVVGNLMKSNPNLKVINALAIKNDPLDFSNFEYGQYLHELRLKSSAAVSVENELSQLGFLKNLRHLSLTSIQKLGSTSIKSLENLVNLESLELGECTEIGQNFAEILPYLTKLQRLRLEKGQENFNMFAVLEGIAVLPDLNQLELINCDVKVGFDKHINKCSNIKKLLLIPTYVSQSAATNHMVLSGIAKLKDSLEVFIWTVTVELLRVTELYIDQCDTKNRDDKNSPGESIPILKPVPGVDEVPVANTSNPADTPAQVEIVPLTTVNSILDRSLPKTKLKILKIPFASTWKQGMIELP</sequence>
<dbReference type="PROSITE" id="PS50982">
    <property type="entry name" value="MBD"/>
    <property type="match status" value="1"/>
</dbReference>
<dbReference type="InterPro" id="IPR001810">
    <property type="entry name" value="F-box_dom"/>
</dbReference>
<dbReference type="Pfam" id="PF01429">
    <property type="entry name" value="MBD"/>
    <property type="match status" value="1"/>
</dbReference>
<feature type="region of interest" description="Disordered" evidence="1">
    <location>
        <begin position="102"/>
        <end position="128"/>
    </location>
</feature>
<dbReference type="PANTHER" id="PTHR15739:SF5">
    <property type="entry name" value="LD23158P"/>
    <property type="match status" value="1"/>
</dbReference>
<keyword evidence="5" id="KW-1185">Reference proteome</keyword>
<reference evidence="4" key="2">
    <citation type="submission" date="2025-05" db="UniProtKB">
        <authorList>
            <consortium name="EnsemblMetazoa"/>
        </authorList>
    </citation>
    <scope>IDENTIFICATION</scope>
    <source>
        <strain evidence="4">Foshan</strain>
    </source>
</reference>
<feature type="compositionally biased region" description="Gly residues" evidence="1">
    <location>
        <begin position="24"/>
        <end position="33"/>
    </location>
</feature>
<dbReference type="CDD" id="cd00122">
    <property type="entry name" value="MBD"/>
    <property type="match status" value="1"/>
</dbReference>
<dbReference type="Proteomes" id="UP000069940">
    <property type="component" value="Unassembled WGS sequence"/>
</dbReference>
<feature type="compositionally biased region" description="Polar residues" evidence="1">
    <location>
        <begin position="389"/>
        <end position="400"/>
    </location>
</feature>
<name>A0ABM1ZV15_AEDAL</name>
<dbReference type="Gene3D" id="3.30.890.10">
    <property type="entry name" value="Methyl-cpg-binding Protein 2, Chain A"/>
    <property type="match status" value="1"/>
</dbReference>
<protein>
    <recommendedName>
        <fullName evidence="6">MBD domain-containing protein</fullName>
    </recommendedName>
</protein>
<dbReference type="PANTHER" id="PTHR15739">
    <property type="entry name" value="ZINC FINGER PROTEIN"/>
    <property type="match status" value="1"/>
</dbReference>
<evidence type="ECO:0000259" key="2">
    <source>
        <dbReference type="PROSITE" id="PS50181"/>
    </source>
</evidence>
<dbReference type="SUPFAM" id="SSF54171">
    <property type="entry name" value="DNA-binding domain"/>
    <property type="match status" value="1"/>
</dbReference>
<dbReference type="EnsemblMetazoa" id="AALFPA23_021914.R32447">
    <property type="protein sequence ID" value="AALFPA23_021914.P32447"/>
    <property type="gene ID" value="AALFPA23_021914"/>
</dbReference>
<evidence type="ECO:0000256" key="1">
    <source>
        <dbReference type="SAM" id="MobiDB-lite"/>
    </source>
</evidence>
<proteinExistence type="predicted"/>
<evidence type="ECO:0000259" key="3">
    <source>
        <dbReference type="PROSITE" id="PS50982"/>
    </source>
</evidence>
<feature type="region of interest" description="Disordered" evidence="1">
    <location>
        <begin position="23"/>
        <end position="77"/>
    </location>
</feature>
<dbReference type="Pfam" id="PF12937">
    <property type="entry name" value="F-box-like"/>
    <property type="match status" value="1"/>
</dbReference>
<dbReference type="SMART" id="SM00391">
    <property type="entry name" value="MBD"/>
    <property type="match status" value="1"/>
</dbReference>
<dbReference type="SUPFAM" id="SSF52047">
    <property type="entry name" value="RNI-like"/>
    <property type="match status" value="1"/>
</dbReference>
<feature type="compositionally biased region" description="Polar residues" evidence="1">
    <location>
        <begin position="274"/>
        <end position="285"/>
    </location>
</feature>
<dbReference type="GeneID" id="109405485"/>
<reference evidence="5" key="1">
    <citation type="journal article" date="2015" name="Proc. Natl. Acad. Sci. U.S.A.">
        <title>Genome sequence of the Asian Tiger mosquito, Aedes albopictus, reveals insights into its biology, genetics, and evolution.</title>
        <authorList>
            <person name="Chen X.G."/>
            <person name="Jiang X."/>
            <person name="Gu J."/>
            <person name="Xu M."/>
            <person name="Wu Y."/>
            <person name="Deng Y."/>
            <person name="Zhang C."/>
            <person name="Bonizzoni M."/>
            <person name="Dermauw W."/>
            <person name="Vontas J."/>
            <person name="Armbruster P."/>
            <person name="Huang X."/>
            <person name="Yang Y."/>
            <person name="Zhang H."/>
            <person name="He W."/>
            <person name="Peng H."/>
            <person name="Liu Y."/>
            <person name="Wu K."/>
            <person name="Chen J."/>
            <person name="Lirakis M."/>
            <person name="Topalis P."/>
            <person name="Van Leeuwen T."/>
            <person name="Hall A.B."/>
            <person name="Jiang X."/>
            <person name="Thorpe C."/>
            <person name="Mueller R.L."/>
            <person name="Sun C."/>
            <person name="Waterhouse R.M."/>
            <person name="Yan G."/>
            <person name="Tu Z.J."/>
            <person name="Fang X."/>
            <person name="James A.A."/>
        </authorList>
    </citation>
    <scope>NUCLEOTIDE SEQUENCE [LARGE SCALE GENOMIC DNA]</scope>
    <source>
        <strain evidence="5">Foshan</strain>
    </source>
</reference>
<dbReference type="InterPro" id="IPR001739">
    <property type="entry name" value="Methyl_CpG_DNA-bd"/>
</dbReference>
<dbReference type="SUPFAM" id="SSF81383">
    <property type="entry name" value="F-box domain"/>
    <property type="match status" value="1"/>
</dbReference>
<dbReference type="Gene3D" id="1.20.1280.50">
    <property type="match status" value="1"/>
</dbReference>
<dbReference type="RefSeq" id="XP_019534146.2">
    <property type="nucleotide sequence ID" value="XM_019678601.3"/>
</dbReference>
<feature type="compositionally biased region" description="Acidic residues" evidence="1">
    <location>
        <begin position="48"/>
        <end position="60"/>
    </location>
</feature>
<dbReference type="Gene3D" id="3.80.10.10">
    <property type="entry name" value="Ribonuclease Inhibitor"/>
    <property type="match status" value="1"/>
</dbReference>
<dbReference type="PROSITE" id="PS50181">
    <property type="entry name" value="FBOX"/>
    <property type="match status" value="1"/>
</dbReference>
<feature type="region of interest" description="Disordered" evidence="1">
    <location>
        <begin position="273"/>
        <end position="353"/>
    </location>
</feature>
<dbReference type="InterPro" id="IPR052283">
    <property type="entry name" value="GenomicStab_NeuMorph_Reg"/>
</dbReference>
<feature type="domain" description="MBD" evidence="3">
    <location>
        <begin position="190"/>
        <end position="260"/>
    </location>
</feature>
<evidence type="ECO:0008006" key="6">
    <source>
        <dbReference type="Google" id="ProtNLM"/>
    </source>
</evidence>
<evidence type="ECO:0000313" key="4">
    <source>
        <dbReference type="EnsemblMetazoa" id="AALFPA23_021914.P32447"/>
    </source>
</evidence>
<feature type="compositionally biased region" description="Polar residues" evidence="1">
    <location>
        <begin position="325"/>
        <end position="343"/>
    </location>
</feature>
<dbReference type="InterPro" id="IPR036047">
    <property type="entry name" value="F-box-like_dom_sf"/>
</dbReference>
<feature type="domain" description="F-box" evidence="2">
    <location>
        <begin position="439"/>
        <end position="485"/>
    </location>
</feature>
<dbReference type="InterPro" id="IPR032675">
    <property type="entry name" value="LRR_dom_sf"/>
</dbReference>
<evidence type="ECO:0000313" key="5">
    <source>
        <dbReference type="Proteomes" id="UP000069940"/>
    </source>
</evidence>
<feature type="region of interest" description="Disordered" evidence="1">
    <location>
        <begin position="379"/>
        <end position="400"/>
    </location>
</feature>